<feature type="coiled-coil region" evidence="6">
    <location>
        <begin position="169"/>
        <end position="240"/>
    </location>
</feature>
<protein>
    <submittedName>
        <fullName evidence="9">Polysaccharide chain length determinant protein, PEP-CTERM locus subfamily</fullName>
    </submittedName>
</protein>
<keyword evidence="2" id="KW-1003">Cell membrane</keyword>
<dbReference type="PANTHER" id="PTHR32309:SF13">
    <property type="entry name" value="FERRIC ENTEROBACTIN TRANSPORT PROTEIN FEPE"/>
    <property type="match status" value="1"/>
</dbReference>
<proteinExistence type="predicted"/>
<reference evidence="9 10" key="2">
    <citation type="journal article" date="2009" name="PLoS ONE">
        <title>The photosynthetic apparatus and its regulation in the aerobic gammaproteobacterium Congregibacter litoralis gen. nov., sp. nov.</title>
        <authorList>
            <person name="Spring S."/>
            <person name="Lunsdorf H."/>
            <person name="Fuchs B.M."/>
            <person name="Tindall B.J."/>
        </authorList>
    </citation>
    <scope>NUCLEOTIDE SEQUENCE [LARGE SCALE GENOMIC DNA]</scope>
    <source>
        <strain evidence="9">KT71</strain>
    </source>
</reference>
<evidence type="ECO:0000256" key="3">
    <source>
        <dbReference type="ARBA" id="ARBA00022692"/>
    </source>
</evidence>
<evidence type="ECO:0000313" key="10">
    <source>
        <dbReference type="Proteomes" id="UP000019205"/>
    </source>
</evidence>
<keyword evidence="6" id="KW-0175">Coiled coil</keyword>
<name>A4A534_9GAMM</name>
<keyword evidence="5 7" id="KW-0472">Membrane</keyword>
<reference evidence="9 10" key="1">
    <citation type="journal article" date="2007" name="Proc. Natl. Acad. Sci. U.S.A.">
        <title>Characterization of a marine gammaproteobacterium capable of aerobic anoxygenic photosynthesis.</title>
        <authorList>
            <person name="Fuchs B.M."/>
            <person name="Spring S."/>
            <person name="Teeling H."/>
            <person name="Quast C."/>
            <person name="Wulf J."/>
            <person name="Schattenhofer M."/>
            <person name="Yan S."/>
            <person name="Ferriera S."/>
            <person name="Johnson J."/>
            <person name="Glockner F.O."/>
            <person name="Amann R."/>
        </authorList>
    </citation>
    <scope>NUCLEOTIDE SEQUENCE [LARGE SCALE GENOMIC DNA]</scope>
    <source>
        <strain evidence="9">KT71</strain>
    </source>
</reference>
<dbReference type="InterPro" id="IPR050445">
    <property type="entry name" value="Bact_polysacc_biosynth/exp"/>
</dbReference>
<feature type="coiled-coil region" evidence="6">
    <location>
        <begin position="284"/>
        <end position="370"/>
    </location>
</feature>
<evidence type="ECO:0000256" key="1">
    <source>
        <dbReference type="ARBA" id="ARBA00004651"/>
    </source>
</evidence>
<dbReference type="eggNOG" id="COG3206">
    <property type="taxonomic scope" value="Bacteria"/>
</dbReference>
<organism evidence="9 10">
    <name type="scientific">Congregibacter litoralis KT71</name>
    <dbReference type="NCBI Taxonomy" id="314285"/>
    <lineage>
        <taxon>Bacteria</taxon>
        <taxon>Pseudomonadati</taxon>
        <taxon>Pseudomonadota</taxon>
        <taxon>Gammaproteobacteria</taxon>
        <taxon>Cellvibrionales</taxon>
        <taxon>Halieaceae</taxon>
        <taxon>Congregibacter</taxon>
    </lineage>
</organism>
<dbReference type="Proteomes" id="UP000019205">
    <property type="component" value="Chromosome"/>
</dbReference>
<dbReference type="GO" id="GO:0005886">
    <property type="term" value="C:plasma membrane"/>
    <property type="evidence" value="ECO:0007669"/>
    <property type="project" value="UniProtKB-SubCell"/>
</dbReference>
<sequence>MQEIIGQALTYVWGIWRHKWLALAVAWVVALGGWAYVYKMPESYVAKAKVYVDTNTVLRPLLRGLAITPDINQRVRMMSGTLFSRPNLEKLARMTDLDLTVTDEEDQEELISELRDTISLVGQRGNSSLYNIQVKHPERDTARRIAQSLITVFIESSLNEKRDDSTGAQDFLDEQIADYERRLIESEDRLARFKQQNVDVLPSKAGADYYTRLETTRGRLQEARLALSEATERRDALREQMSGGGSVDGLVAAGVVTPTDARIQQMRLRLDGLLARYTDKHPEVRQIRGLIEELENQRQGELQAISEGGPTPAGSGQGASDMQTLLSSAEATVAELNVRVAEYERREKELAAKVNEIPEVEAQLKQLDRDYQVVVNQHTELMERRESARLSQGVEDNASDVSFRVVDPPFVPSRPSEPNKLILNVLVLFAALGAGAGLALIISLLRPIVVDARMLAEVTGLPLLGVVTHNKDNAEVVRDRLRFGVFAMAASLLLVAFGGALFAPEIIERVAAL</sequence>
<keyword evidence="3 7" id="KW-0812">Transmembrane</keyword>
<gene>
    <name evidence="9" type="ORF">KT71_09767</name>
</gene>
<dbReference type="STRING" id="314285.KT71_09767"/>
<evidence type="ECO:0000313" key="9">
    <source>
        <dbReference type="EMBL" id="EAQ98905.1"/>
    </source>
</evidence>
<feature type="transmembrane region" description="Helical" evidence="7">
    <location>
        <begin position="483"/>
        <end position="503"/>
    </location>
</feature>
<accession>A4A534</accession>
<dbReference type="AlphaFoldDB" id="A4A534"/>
<evidence type="ECO:0000256" key="6">
    <source>
        <dbReference type="SAM" id="Coils"/>
    </source>
</evidence>
<feature type="transmembrane region" description="Helical" evidence="7">
    <location>
        <begin position="421"/>
        <end position="445"/>
    </location>
</feature>
<evidence type="ECO:0000256" key="7">
    <source>
        <dbReference type="SAM" id="Phobius"/>
    </source>
</evidence>
<dbReference type="OrthoDB" id="9795292at2"/>
<comment type="caution">
    <text evidence="9">The sequence shown here is derived from an EMBL/GenBank/DDBJ whole genome shotgun (WGS) entry which is preliminary data.</text>
</comment>
<keyword evidence="4 7" id="KW-1133">Transmembrane helix</keyword>
<feature type="transmembrane region" description="Helical" evidence="7">
    <location>
        <begin position="20"/>
        <end position="38"/>
    </location>
</feature>
<evidence type="ECO:0000259" key="8">
    <source>
        <dbReference type="Pfam" id="PF02706"/>
    </source>
</evidence>
<dbReference type="GO" id="GO:0004713">
    <property type="term" value="F:protein tyrosine kinase activity"/>
    <property type="evidence" value="ECO:0007669"/>
    <property type="project" value="TreeGrafter"/>
</dbReference>
<evidence type="ECO:0000256" key="4">
    <source>
        <dbReference type="ARBA" id="ARBA00022989"/>
    </source>
</evidence>
<evidence type="ECO:0000256" key="2">
    <source>
        <dbReference type="ARBA" id="ARBA00022475"/>
    </source>
</evidence>
<dbReference type="NCBIfam" id="TIGR03007">
    <property type="entry name" value="pepcterm_ChnLen"/>
    <property type="match status" value="1"/>
</dbReference>
<dbReference type="RefSeq" id="WP_008294385.1">
    <property type="nucleotide sequence ID" value="NZ_CM002299.1"/>
</dbReference>
<dbReference type="HOGENOM" id="CLU_009912_5_1_6"/>
<keyword evidence="10" id="KW-1185">Reference proteome</keyword>
<comment type="subcellular location">
    <subcellularLocation>
        <location evidence="1">Cell membrane</location>
        <topology evidence="1">Multi-pass membrane protein</topology>
    </subcellularLocation>
</comment>
<feature type="domain" description="Polysaccharide chain length determinant N-terminal" evidence="8">
    <location>
        <begin position="15"/>
        <end position="65"/>
    </location>
</feature>
<dbReference type="PANTHER" id="PTHR32309">
    <property type="entry name" value="TYROSINE-PROTEIN KINASE"/>
    <property type="match status" value="1"/>
</dbReference>
<dbReference type="EMBL" id="AAOA02000003">
    <property type="protein sequence ID" value="EAQ98905.1"/>
    <property type="molecule type" value="Genomic_DNA"/>
</dbReference>
<dbReference type="InterPro" id="IPR014345">
    <property type="entry name" value="XrtA_polysacc_chain"/>
</dbReference>
<dbReference type="InterPro" id="IPR003856">
    <property type="entry name" value="LPS_length_determ_N"/>
</dbReference>
<dbReference type="Pfam" id="PF02706">
    <property type="entry name" value="Wzz"/>
    <property type="match status" value="1"/>
</dbReference>
<evidence type="ECO:0000256" key="5">
    <source>
        <dbReference type="ARBA" id="ARBA00023136"/>
    </source>
</evidence>